<dbReference type="Proteomes" id="UP000317835">
    <property type="component" value="Chromosome"/>
</dbReference>
<reference evidence="2 3" key="1">
    <citation type="submission" date="2019-02" db="EMBL/GenBank/DDBJ databases">
        <title>Deep-cultivation of Planctomycetes and their phenomic and genomic characterization uncovers novel biology.</title>
        <authorList>
            <person name="Wiegand S."/>
            <person name="Jogler M."/>
            <person name="Boedeker C."/>
            <person name="Pinto D."/>
            <person name="Vollmers J."/>
            <person name="Rivas-Marin E."/>
            <person name="Kohn T."/>
            <person name="Peeters S.H."/>
            <person name="Heuer A."/>
            <person name="Rast P."/>
            <person name="Oberbeckmann S."/>
            <person name="Bunk B."/>
            <person name="Jeske O."/>
            <person name="Meyerdierks A."/>
            <person name="Storesund J.E."/>
            <person name="Kallscheuer N."/>
            <person name="Luecker S."/>
            <person name="Lage O.M."/>
            <person name="Pohl T."/>
            <person name="Merkel B.J."/>
            <person name="Hornburger P."/>
            <person name="Mueller R.-W."/>
            <person name="Bruemmer F."/>
            <person name="Labrenz M."/>
            <person name="Spormann A.M."/>
            <person name="Op den Camp H."/>
            <person name="Overmann J."/>
            <person name="Amann R."/>
            <person name="Jetten M.S.M."/>
            <person name="Mascher T."/>
            <person name="Medema M.H."/>
            <person name="Devos D.P."/>
            <person name="Kaster A.-K."/>
            <person name="Ovreas L."/>
            <person name="Rohde M."/>
            <person name="Galperin M.Y."/>
            <person name="Jogler C."/>
        </authorList>
    </citation>
    <scope>NUCLEOTIDE SEQUENCE [LARGE SCALE GENOMIC DNA]</scope>
    <source>
        <strain evidence="2 3">ElP</strain>
    </source>
</reference>
<evidence type="ECO:0000256" key="1">
    <source>
        <dbReference type="SAM" id="SignalP"/>
    </source>
</evidence>
<proteinExistence type="predicted"/>
<organism evidence="2 3">
    <name type="scientific">Tautonia plasticadhaerens</name>
    <dbReference type="NCBI Taxonomy" id="2527974"/>
    <lineage>
        <taxon>Bacteria</taxon>
        <taxon>Pseudomonadati</taxon>
        <taxon>Planctomycetota</taxon>
        <taxon>Planctomycetia</taxon>
        <taxon>Isosphaerales</taxon>
        <taxon>Isosphaeraceae</taxon>
        <taxon>Tautonia</taxon>
    </lineage>
</organism>
<protein>
    <recommendedName>
        <fullName evidence="4">DUF1579 domain-containing protein</fullName>
    </recommendedName>
</protein>
<dbReference type="EMBL" id="CP036426">
    <property type="protein sequence ID" value="QDV32303.1"/>
    <property type="molecule type" value="Genomic_DNA"/>
</dbReference>
<dbReference type="AlphaFoldDB" id="A0A518GUN9"/>
<name>A0A518GUN9_9BACT</name>
<feature type="chain" id="PRO_5021903379" description="DUF1579 domain-containing protein" evidence="1">
    <location>
        <begin position="22"/>
        <end position="178"/>
    </location>
</feature>
<dbReference type="KEGG" id="tpla:ElP_01310"/>
<dbReference type="RefSeq" id="WP_145266303.1">
    <property type="nucleotide sequence ID" value="NZ_CP036426.1"/>
</dbReference>
<sequence length="178" mass="19103" precursor="true">MTRRLVVIPALVLALRLSAFGDDTAVQPPPAPTNPALEAMKALEGTWLTTDADGNPTDQVASIIKVTAGGSAVHETSFPGQPMEMISIYTVDGPDLVMTHYCMLGNQPRLRADGDSSTGQIRFRFDGGGNLDPSKDTHMHEATLTIIDEDHIQVDGVAWENGGPAEEMCGCMKLVRKK</sequence>
<gene>
    <name evidence="2" type="ORF">ElP_01310</name>
</gene>
<keyword evidence="3" id="KW-1185">Reference proteome</keyword>
<keyword evidence="1" id="KW-0732">Signal</keyword>
<evidence type="ECO:0000313" key="3">
    <source>
        <dbReference type="Proteomes" id="UP000317835"/>
    </source>
</evidence>
<dbReference type="OrthoDB" id="129271at2"/>
<evidence type="ECO:0008006" key="4">
    <source>
        <dbReference type="Google" id="ProtNLM"/>
    </source>
</evidence>
<accession>A0A518GUN9</accession>
<feature type="signal peptide" evidence="1">
    <location>
        <begin position="1"/>
        <end position="21"/>
    </location>
</feature>
<evidence type="ECO:0000313" key="2">
    <source>
        <dbReference type="EMBL" id="QDV32303.1"/>
    </source>
</evidence>